<feature type="compositionally biased region" description="Basic and acidic residues" evidence="1">
    <location>
        <begin position="297"/>
        <end position="313"/>
    </location>
</feature>
<dbReference type="EMBL" id="JALLPB020000016">
    <property type="protein sequence ID" value="KAL3826667.1"/>
    <property type="molecule type" value="Genomic_DNA"/>
</dbReference>
<feature type="compositionally biased region" description="Low complexity" evidence="1">
    <location>
        <begin position="180"/>
        <end position="190"/>
    </location>
</feature>
<feature type="region of interest" description="Disordered" evidence="1">
    <location>
        <begin position="427"/>
        <end position="534"/>
    </location>
</feature>
<feature type="compositionally biased region" description="Low complexity" evidence="1">
    <location>
        <begin position="197"/>
        <end position="211"/>
    </location>
</feature>
<evidence type="ECO:0000313" key="3">
    <source>
        <dbReference type="Proteomes" id="UP001530377"/>
    </source>
</evidence>
<feature type="compositionally biased region" description="Low complexity" evidence="1">
    <location>
        <begin position="252"/>
        <end position="283"/>
    </location>
</feature>
<protein>
    <submittedName>
        <fullName evidence="2">Uncharacterized protein</fullName>
    </submittedName>
</protein>
<gene>
    <name evidence="2" type="ORF">ACHAXA_001190</name>
</gene>
<dbReference type="AlphaFoldDB" id="A0ABD3SQ11"/>
<reference evidence="2 3" key="1">
    <citation type="submission" date="2024-10" db="EMBL/GenBank/DDBJ databases">
        <title>Updated reference genomes for cyclostephanoid diatoms.</title>
        <authorList>
            <person name="Roberts W.R."/>
            <person name="Alverson A.J."/>
        </authorList>
    </citation>
    <scope>NUCLEOTIDE SEQUENCE [LARGE SCALE GENOMIC DNA]</scope>
    <source>
        <strain evidence="2 3">AJA228-03</strain>
    </source>
</reference>
<keyword evidence="3" id="KW-1185">Reference proteome</keyword>
<evidence type="ECO:0000256" key="1">
    <source>
        <dbReference type="SAM" id="MobiDB-lite"/>
    </source>
</evidence>
<feature type="compositionally biased region" description="Polar residues" evidence="1">
    <location>
        <begin position="649"/>
        <end position="668"/>
    </location>
</feature>
<proteinExistence type="predicted"/>
<feature type="compositionally biased region" description="Polar residues" evidence="1">
    <location>
        <begin position="285"/>
        <end position="296"/>
    </location>
</feature>
<accession>A0ABD3SQ11</accession>
<feature type="compositionally biased region" description="Basic residues" evidence="1">
    <location>
        <begin position="503"/>
        <end position="516"/>
    </location>
</feature>
<feature type="region of interest" description="Disordered" evidence="1">
    <location>
        <begin position="340"/>
        <end position="402"/>
    </location>
</feature>
<evidence type="ECO:0000313" key="2">
    <source>
        <dbReference type="EMBL" id="KAL3826667.1"/>
    </source>
</evidence>
<sequence length="1139" mass="122332">MEGVKNGIVGRGAGTINSDDILLPQRIVDDSIHGGSSTGVCASVSTADLLNILERNVNADDLGPRSTEGMGRGEREIHRANGVDGGINDISDEDGCGGRLALSRLSSANSMSSVDSQWSSFTSRLLGGRTDDHEAIESAFPTAGIDDERDVLAPSAATGRASTSTVDDLDAGAFTGGGRRPSSSQSSSTLSRHKKNNNGNNGNNSNNNNNNRLIKQSFDNPFRRHGGSNGAHGGARGGCGSLSDHGRDDDVASTSAASAPSLGALLQSRDTSSGGASATSGGSKTRVQNSVTFSIQNEKKNRWVGDGNGDHPGGRLISGAENSIQSVDTFSLGSLNGVTVSTRSSRSSRQSSKSSKSSHGSATTTSTHSSGDSIRERRRRRELVPVVKYGGPSSSSEHYHCRKTKESVATVAATSSIEAAALMVGAKYQPKRSRNKASSGASGVGFGKSSSRNLHCINLKPRRPGNRLSAGGGGLAGNDNDEEDEENDEEDEEGGAVGAYHGKNLHNHHPVRYPRRSSHDNNDGGADNGSHGRIDEMNEEKEDDFALPLHRHDQRWGGAVGLGANESEDDDGLFRRVGRVRDGDGQGGQRSRDNFLDDLIASTTATVRRGDGDDSVSVGETSFLSELLAKNKAARHRGGQRRSGAGGVVSNNTSVQSAGVSTMSSHTDNSSEKVEFINIYAGDANNKQQKRQVRSYSQWRVNAATIKQHCDCVMTMMRQSRAFQKIEMFFNEGGDILPQSVRRGHAFSRMEQFYNDGGKMLPQNRKEVAILLVCALVLWPIMHVAITIATGGGSAVGRSSGRSGRNDGGYYGGEIQFVSSPERKQQLGGRGGSSRQQKMGTVGLFSTGESMSTWAGSSQVMLSKYSSLRENFILIPDADWIELQIIRSKAAMQPTRPKSDGGFLSSFFRKSSSTYVAPRKPPKRLPLPSMIDPVHNSSESMVLFSFTRIPLTKSTDDVKHANAMLWRAIDRSLKPRPLDVWPCWSHNSLAQFREDGYTVMYPFSVRDEARMALTKLAKDLGRRVDSPPVFRLYEYLTWSESSPNANVQGEEGTSAKESAGVLRLSGEFVGKDGSVIVIPALPNGRSDIMIHRTIPTASSTSDVGQELAVVMRRVKDLPVEDELTMREWEGPPIEEISMK</sequence>
<organism evidence="2 3">
    <name type="scientific">Cyclostephanos tholiformis</name>
    <dbReference type="NCBI Taxonomy" id="382380"/>
    <lineage>
        <taxon>Eukaryota</taxon>
        <taxon>Sar</taxon>
        <taxon>Stramenopiles</taxon>
        <taxon>Ochrophyta</taxon>
        <taxon>Bacillariophyta</taxon>
        <taxon>Coscinodiscophyceae</taxon>
        <taxon>Thalassiosirophycidae</taxon>
        <taxon>Stephanodiscales</taxon>
        <taxon>Stephanodiscaceae</taxon>
        <taxon>Cyclostephanos</taxon>
    </lineage>
</organism>
<feature type="compositionally biased region" description="Low complexity" evidence="1">
    <location>
        <begin position="341"/>
        <end position="372"/>
    </location>
</feature>
<feature type="compositionally biased region" description="Gly residues" evidence="1">
    <location>
        <begin position="227"/>
        <end position="240"/>
    </location>
</feature>
<comment type="caution">
    <text evidence="2">The sequence shown here is derived from an EMBL/GenBank/DDBJ whole genome shotgun (WGS) entry which is preliminary data.</text>
</comment>
<feature type="region of interest" description="Disordered" evidence="1">
    <location>
        <begin position="633"/>
        <end position="669"/>
    </location>
</feature>
<feature type="region of interest" description="Disordered" evidence="1">
    <location>
        <begin position="156"/>
        <end position="319"/>
    </location>
</feature>
<feature type="compositionally biased region" description="Acidic residues" evidence="1">
    <location>
        <begin position="479"/>
        <end position="494"/>
    </location>
</feature>
<dbReference type="Proteomes" id="UP001530377">
    <property type="component" value="Unassembled WGS sequence"/>
</dbReference>
<name>A0ABD3SQ11_9STRA</name>